<protein>
    <recommendedName>
        <fullName evidence="9 10">Protein translocase subunit SecY</fullName>
    </recommendedName>
</protein>
<keyword evidence="6 10" id="KW-1133">Transmembrane helix</keyword>
<organism evidence="14 15">
    <name type="scientific">Candidatus Gallimonas intestinavium</name>
    <dbReference type="NCBI Taxonomy" id="2838603"/>
    <lineage>
        <taxon>Bacteria</taxon>
        <taxon>Bacillati</taxon>
        <taxon>Bacillota</taxon>
        <taxon>Clostridia</taxon>
        <taxon>Candidatus Gallimonas</taxon>
    </lineage>
</organism>
<keyword evidence="5 10" id="KW-0653">Protein transport</keyword>
<dbReference type="FunFam" id="1.10.3370.10:FF:000001">
    <property type="entry name" value="Preprotein translocase subunit SecY"/>
    <property type="match status" value="1"/>
</dbReference>
<comment type="subcellular location">
    <subcellularLocation>
        <location evidence="10">Cell membrane</location>
        <topology evidence="10">Multi-pass membrane protein</topology>
    </subcellularLocation>
    <subcellularLocation>
        <location evidence="1 12">Membrane</location>
        <topology evidence="1 12">Multi-pass membrane protein</topology>
    </subcellularLocation>
</comment>
<evidence type="ECO:0000256" key="6">
    <source>
        <dbReference type="ARBA" id="ARBA00022989"/>
    </source>
</evidence>
<dbReference type="InterPro" id="IPR030659">
    <property type="entry name" value="SecY_CS"/>
</dbReference>
<keyword evidence="10" id="KW-1003">Cell membrane</keyword>
<dbReference type="HAMAP" id="MF_01465">
    <property type="entry name" value="SecY"/>
    <property type="match status" value="1"/>
</dbReference>
<dbReference type="PROSITE" id="PS00755">
    <property type="entry name" value="SECY_1"/>
    <property type="match status" value="1"/>
</dbReference>
<evidence type="ECO:0000256" key="12">
    <source>
        <dbReference type="RuleBase" id="RU003484"/>
    </source>
</evidence>
<evidence type="ECO:0000256" key="1">
    <source>
        <dbReference type="ARBA" id="ARBA00004141"/>
    </source>
</evidence>
<dbReference type="EMBL" id="DXBB01000072">
    <property type="protein sequence ID" value="HIZ72913.1"/>
    <property type="molecule type" value="Genomic_DNA"/>
</dbReference>
<evidence type="ECO:0000256" key="11">
    <source>
        <dbReference type="RuleBase" id="RU000537"/>
    </source>
</evidence>
<dbReference type="PANTHER" id="PTHR10906">
    <property type="entry name" value="SECY/SEC61-ALPHA FAMILY MEMBER"/>
    <property type="match status" value="1"/>
</dbReference>
<dbReference type="SUPFAM" id="SSF103491">
    <property type="entry name" value="Preprotein translocase SecY subunit"/>
    <property type="match status" value="1"/>
</dbReference>
<dbReference type="Proteomes" id="UP000824102">
    <property type="component" value="Unassembled WGS sequence"/>
</dbReference>
<evidence type="ECO:0000256" key="13">
    <source>
        <dbReference type="RuleBase" id="RU004349"/>
    </source>
</evidence>
<feature type="transmembrane region" description="Helical" evidence="10">
    <location>
        <begin position="374"/>
        <end position="395"/>
    </location>
</feature>
<dbReference type="InterPro" id="IPR002208">
    <property type="entry name" value="SecY/SEC61-alpha"/>
</dbReference>
<comment type="similarity">
    <text evidence="2 10 13">Belongs to the SecY/SEC61-alpha family.</text>
</comment>
<dbReference type="InterPro" id="IPR023201">
    <property type="entry name" value="SecY_dom_sf"/>
</dbReference>
<reference evidence="14" key="2">
    <citation type="submission" date="2021-04" db="EMBL/GenBank/DDBJ databases">
        <authorList>
            <person name="Gilroy R."/>
        </authorList>
    </citation>
    <scope>NUCLEOTIDE SEQUENCE</scope>
    <source>
        <strain evidence="14">ChiW7-2402</strain>
    </source>
</reference>
<dbReference type="PIRSF" id="PIRSF004557">
    <property type="entry name" value="SecY"/>
    <property type="match status" value="1"/>
</dbReference>
<evidence type="ECO:0000313" key="14">
    <source>
        <dbReference type="EMBL" id="HIZ72913.1"/>
    </source>
</evidence>
<evidence type="ECO:0000256" key="8">
    <source>
        <dbReference type="ARBA" id="ARBA00023136"/>
    </source>
</evidence>
<keyword evidence="3 10" id="KW-0813">Transport</keyword>
<evidence type="ECO:0000256" key="5">
    <source>
        <dbReference type="ARBA" id="ARBA00022927"/>
    </source>
</evidence>
<feature type="transmembrane region" description="Helical" evidence="10">
    <location>
        <begin position="401"/>
        <end position="419"/>
    </location>
</feature>
<comment type="function">
    <text evidence="10 11">The central subunit of the protein translocation channel SecYEG. Consists of two halves formed by TMs 1-5 and 6-10. These two domains form a lateral gate at the front which open onto the bilayer between TMs 2 and 7, and are clamped together by SecE at the back. The channel is closed by both a pore ring composed of hydrophobic SecY resides and a short helix (helix 2A) on the extracellular side of the membrane which forms a plug. The plug probably moves laterally to allow the channel to open. The ring and the pore may move independently.</text>
</comment>
<dbReference type="Pfam" id="PF00344">
    <property type="entry name" value="SecY"/>
    <property type="match status" value="1"/>
</dbReference>
<feature type="transmembrane region" description="Helical" evidence="10">
    <location>
        <begin position="280"/>
        <end position="300"/>
    </location>
</feature>
<dbReference type="Gene3D" id="1.10.3370.10">
    <property type="entry name" value="SecY subunit domain"/>
    <property type="match status" value="1"/>
</dbReference>
<name>A0A9D2G4A0_9FIRM</name>
<sequence>MIETIKNAFANKDIRKKILLTLLLLVVFRIGCYIPVPGLARGLLTDAVTTNDFLGLMSGVTGGALANGTLFALGIGPYINASIIVQLLTVGIPALERLSKQGEEGRKKLTNITRIITIVLAVIQAVGIIVNFAGGFSADVTDNSSIRWDLFFNQQWLAIVYMVVIYTAGAMLVMWLGERITEYGVGNGISLIIFVGIISTAGLSILDKLTSITANDVSPLFEVIGFLVLAVVVFFCIVFVDLAERKIPVQYAKQVRGTKMYGGQSSVIPMKISGSGVMPLIFAFAIISFPSMIMSVVPAWSDALNWWNQVFGSGTWLYVIVLAVLIFAFAFFYAQIQFNPEDVSRSIQQNGGFIQGIRPGKPTAQYLRKINNRITLFGAIFLTIVAFVPSLIFSFVTVDLINVFSTTGILIVVSVALELDKQLQSQIMMKNYKGFLK</sequence>
<evidence type="ECO:0000256" key="10">
    <source>
        <dbReference type="HAMAP-Rule" id="MF_01465"/>
    </source>
</evidence>
<evidence type="ECO:0000313" key="15">
    <source>
        <dbReference type="Proteomes" id="UP000824102"/>
    </source>
</evidence>
<evidence type="ECO:0000256" key="4">
    <source>
        <dbReference type="ARBA" id="ARBA00022692"/>
    </source>
</evidence>
<keyword evidence="4 10" id="KW-0812">Transmembrane</keyword>
<dbReference type="NCBIfam" id="TIGR00967">
    <property type="entry name" value="3a0501s007"/>
    <property type="match status" value="1"/>
</dbReference>
<dbReference type="InterPro" id="IPR026593">
    <property type="entry name" value="SecY"/>
</dbReference>
<feature type="transmembrane region" description="Helical" evidence="10">
    <location>
        <begin position="315"/>
        <end position="336"/>
    </location>
</feature>
<feature type="transmembrane region" description="Helical" evidence="10">
    <location>
        <begin position="156"/>
        <end position="176"/>
    </location>
</feature>
<comment type="caution">
    <text evidence="10">Lacks conserved residue(s) required for the propagation of feature annotation.</text>
</comment>
<keyword evidence="8 10" id="KW-0472">Membrane</keyword>
<dbReference type="GO" id="GO:0043952">
    <property type="term" value="P:protein transport by the Sec complex"/>
    <property type="evidence" value="ECO:0007669"/>
    <property type="project" value="UniProtKB-UniRule"/>
</dbReference>
<accession>A0A9D2G4A0</accession>
<dbReference type="GO" id="GO:0065002">
    <property type="term" value="P:intracellular protein transmembrane transport"/>
    <property type="evidence" value="ECO:0007669"/>
    <property type="project" value="UniProtKB-UniRule"/>
</dbReference>
<dbReference type="AlphaFoldDB" id="A0A9D2G4A0"/>
<evidence type="ECO:0000256" key="7">
    <source>
        <dbReference type="ARBA" id="ARBA00023010"/>
    </source>
</evidence>
<dbReference type="GO" id="GO:0005886">
    <property type="term" value="C:plasma membrane"/>
    <property type="evidence" value="ECO:0007669"/>
    <property type="project" value="UniProtKB-SubCell"/>
</dbReference>
<proteinExistence type="inferred from homology"/>
<dbReference type="GO" id="GO:0006605">
    <property type="term" value="P:protein targeting"/>
    <property type="evidence" value="ECO:0007669"/>
    <property type="project" value="UniProtKB-UniRule"/>
</dbReference>
<evidence type="ECO:0000256" key="2">
    <source>
        <dbReference type="ARBA" id="ARBA00005751"/>
    </source>
</evidence>
<comment type="caution">
    <text evidence="14">The sequence shown here is derived from an EMBL/GenBank/DDBJ whole genome shotgun (WGS) entry which is preliminary data.</text>
</comment>
<evidence type="ECO:0000256" key="3">
    <source>
        <dbReference type="ARBA" id="ARBA00022448"/>
    </source>
</evidence>
<comment type="subunit">
    <text evidence="10">Component of the Sec protein translocase complex. Heterotrimer consisting of SecY, SecE and SecG subunits. The heterotrimers can form oligomers, although 1 heterotrimer is thought to be able to translocate proteins. Interacts with the ribosome. Interacts with SecDF, and other proteins may be involved. Interacts with SecA.</text>
</comment>
<feature type="transmembrane region" description="Helical" evidence="10">
    <location>
        <begin position="223"/>
        <end position="243"/>
    </location>
</feature>
<feature type="transmembrane region" description="Helical" evidence="10">
    <location>
        <begin position="64"/>
        <end position="95"/>
    </location>
</feature>
<feature type="transmembrane region" description="Helical" evidence="10">
    <location>
        <begin position="183"/>
        <end position="203"/>
    </location>
</feature>
<dbReference type="PROSITE" id="PS00756">
    <property type="entry name" value="SECY_2"/>
    <property type="match status" value="1"/>
</dbReference>
<feature type="transmembrane region" description="Helical" evidence="10">
    <location>
        <begin position="115"/>
        <end position="136"/>
    </location>
</feature>
<gene>
    <name evidence="10 14" type="primary">secY</name>
    <name evidence="14" type="ORF">H9964_04980</name>
</gene>
<keyword evidence="7 10" id="KW-0811">Translocation</keyword>
<reference evidence="14" key="1">
    <citation type="journal article" date="2021" name="PeerJ">
        <title>Extensive microbial diversity within the chicken gut microbiome revealed by metagenomics and culture.</title>
        <authorList>
            <person name="Gilroy R."/>
            <person name="Ravi A."/>
            <person name="Getino M."/>
            <person name="Pursley I."/>
            <person name="Horton D.L."/>
            <person name="Alikhan N.F."/>
            <person name="Baker D."/>
            <person name="Gharbi K."/>
            <person name="Hall N."/>
            <person name="Watson M."/>
            <person name="Adriaenssens E.M."/>
            <person name="Foster-Nyarko E."/>
            <person name="Jarju S."/>
            <person name="Secka A."/>
            <person name="Antonio M."/>
            <person name="Oren A."/>
            <person name="Chaudhuri R.R."/>
            <person name="La Ragione R."/>
            <person name="Hildebrand F."/>
            <person name="Pallen M.J."/>
        </authorList>
    </citation>
    <scope>NUCLEOTIDE SEQUENCE</scope>
    <source>
        <strain evidence="14">ChiW7-2402</strain>
    </source>
</reference>
<evidence type="ECO:0000256" key="9">
    <source>
        <dbReference type="ARBA" id="ARBA00039733"/>
    </source>
</evidence>
<dbReference type="PRINTS" id="PR00303">
    <property type="entry name" value="SECYTRNLCASE"/>
</dbReference>